<accession>L1LAD9</accession>
<name>L1LAD9_THEEQ</name>
<organism evidence="2 3">
    <name type="scientific">Theileria equi strain WA</name>
    <dbReference type="NCBI Taxonomy" id="1537102"/>
    <lineage>
        <taxon>Eukaryota</taxon>
        <taxon>Sar</taxon>
        <taxon>Alveolata</taxon>
        <taxon>Apicomplexa</taxon>
        <taxon>Aconoidasida</taxon>
        <taxon>Piroplasmida</taxon>
        <taxon>Theileriidae</taxon>
        <taxon>Theileria</taxon>
    </lineage>
</organism>
<dbReference type="Proteomes" id="UP000031512">
    <property type="component" value="Unassembled WGS sequence"/>
</dbReference>
<keyword evidence="1" id="KW-0732">Signal</keyword>
<dbReference type="RefSeq" id="XP_004831682.1">
    <property type="nucleotide sequence ID" value="XM_004831625.1"/>
</dbReference>
<reference evidence="2 3" key="1">
    <citation type="journal article" date="2012" name="BMC Genomics">
        <title>Comparative genomic analysis and phylogenetic position of Theileria equi.</title>
        <authorList>
            <person name="Kappmeyer L.S."/>
            <person name="Thiagarajan M."/>
            <person name="Herndon D.R."/>
            <person name="Ramsay J.D."/>
            <person name="Caler E."/>
            <person name="Djikeng A."/>
            <person name="Gillespie J.J."/>
            <person name="Lau A.O."/>
            <person name="Roalson E.H."/>
            <person name="Silva J.C."/>
            <person name="Silva M.G."/>
            <person name="Suarez C.E."/>
            <person name="Ueti M.W."/>
            <person name="Nene V.M."/>
            <person name="Mealey R.H."/>
            <person name="Knowles D.P."/>
            <person name="Brayton K.A."/>
        </authorList>
    </citation>
    <scope>NUCLEOTIDE SEQUENCE [LARGE SCALE GENOMIC DNA]</scope>
    <source>
        <strain evidence="2 3">WA</strain>
    </source>
</reference>
<keyword evidence="3" id="KW-1185">Reference proteome</keyword>
<dbReference type="GeneID" id="15804000"/>
<comment type="caution">
    <text evidence="2">The sequence shown here is derived from an EMBL/GenBank/DDBJ whole genome shotgun (WGS) entry which is preliminary data.</text>
</comment>
<gene>
    <name evidence="2" type="ORF">BEWA_046940</name>
</gene>
<dbReference type="VEuPathDB" id="PiroplasmaDB:BEWA_046940"/>
<dbReference type="EMBL" id="ACOU01000007">
    <property type="protein sequence ID" value="EKX72230.1"/>
    <property type="molecule type" value="Genomic_DNA"/>
</dbReference>
<feature type="signal peptide" evidence="1">
    <location>
        <begin position="1"/>
        <end position="18"/>
    </location>
</feature>
<dbReference type="AlphaFoldDB" id="L1LAD9"/>
<evidence type="ECO:0000256" key="1">
    <source>
        <dbReference type="SAM" id="SignalP"/>
    </source>
</evidence>
<proteinExistence type="predicted"/>
<dbReference type="KEGG" id="beq:BEWA_046940"/>
<evidence type="ECO:0000313" key="3">
    <source>
        <dbReference type="Proteomes" id="UP000031512"/>
    </source>
</evidence>
<feature type="chain" id="PRO_5003952304" evidence="1">
    <location>
        <begin position="19"/>
        <end position="277"/>
    </location>
</feature>
<evidence type="ECO:0000313" key="2">
    <source>
        <dbReference type="EMBL" id="EKX72230.1"/>
    </source>
</evidence>
<protein>
    <submittedName>
        <fullName evidence="2">Signal peptide containing protein</fullName>
    </submittedName>
</protein>
<sequence>MMIILSFCILLRLNFVCSLPLKEKIPVDVNIREHRITYVTVSPSVRFFGGVNYNIQRGCRHTHIIGDILDGDKLIISGDSTAVSRYLLTIEREDNTKYIRVITRRKLGRKHSSQVHEFIKEHNDIKFYKVFRIPLQLDILSQQTDKFVNADVVVDWEPKKSLVECYTDGQVPEEETEKIGIPRDLDILPVKFTVKDDMQDDYVISTVKYGRVILDTGSDTLISREVSWEGGIDDPYIQIVSRYNNWTQSVVKYKYIGGEYDRFYIYKKKINQLDLRE</sequence>